<evidence type="ECO:0000259" key="3">
    <source>
        <dbReference type="Pfam" id="PF19282"/>
    </source>
</evidence>
<dbReference type="Proteomes" id="UP000593567">
    <property type="component" value="Unassembled WGS sequence"/>
</dbReference>
<dbReference type="InterPro" id="IPR016024">
    <property type="entry name" value="ARM-type_fold"/>
</dbReference>
<feature type="transmembrane region" description="Helical" evidence="2">
    <location>
        <begin position="240"/>
        <end position="260"/>
    </location>
</feature>
<keyword evidence="1" id="KW-0963">Cytoplasm</keyword>
<dbReference type="InterPro" id="IPR045546">
    <property type="entry name" value="Exportin-T_C"/>
</dbReference>
<feature type="transmembrane region" description="Helical" evidence="2">
    <location>
        <begin position="216"/>
        <end position="234"/>
    </location>
</feature>
<dbReference type="SUPFAM" id="SSF48371">
    <property type="entry name" value="ARM repeat"/>
    <property type="match status" value="1"/>
</dbReference>
<comment type="subcellular location">
    <subcellularLocation>
        <location evidence="1">Nucleus</location>
    </subcellularLocation>
    <subcellularLocation>
        <location evidence="1">Cytoplasm</location>
    </subcellularLocation>
    <text evidence="1">Shuttles between the nucleus and the cytoplasm.</text>
</comment>
<keyword evidence="2" id="KW-0812">Transmembrane</keyword>
<dbReference type="InterPro" id="IPR011989">
    <property type="entry name" value="ARM-like"/>
</dbReference>
<dbReference type="PANTHER" id="PTHR15952:SF11">
    <property type="entry name" value="EXPORTIN-T"/>
    <property type="match status" value="1"/>
</dbReference>
<keyword evidence="1" id="KW-0820">tRNA-binding</keyword>
<dbReference type="AlphaFoldDB" id="A0A7J7J8W0"/>
<gene>
    <name evidence="4" type="ORF">EB796_019885</name>
</gene>
<protein>
    <recommendedName>
        <fullName evidence="1">Exportin-T</fullName>
    </recommendedName>
    <alternativeName>
        <fullName evidence="1">Exportin(tRNA)</fullName>
    </alternativeName>
    <alternativeName>
        <fullName evidence="1">tRNA exportin</fullName>
    </alternativeName>
</protein>
<reference evidence="4" key="1">
    <citation type="submission" date="2020-06" db="EMBL/GenBank/DDBJ databases">
        <title>Draft genome of Bugula neritina, a colonial animal packing powerful symbionts and potential medicines.</title>
        <authorList>
            <person name="Rayko M."/>
        </authorList>
    </citation>
    <scope>NUCLEOTIDE SEQUENCE [LARGE SCALE GENOMIC DNA]</scope>
    <source>
        <strain evidence="4">Kwan_BN1</strain>
    </source>
</reference>
<dbReference type="GO" id="GO:0000049">
    <property type="term" value="F:tRNA binding"/>
    <property type="evidence" value="ECO:0007669"/>
    <property type="project" value="UniProtKB-UniRule"/>
</dbReference>
<evidence type="ECO:0000256" key="2">
    <source>
        <dbReference type="SAM" id="Phobius"/>
    </source>
</evidence>
<keyword evidence="2" id="KW-1133">Transmembrane helix</keyword>
<dbReference type="Gene3D" id="1.25.10.10">
    <property type="entry name" value="Leucine-rich Repeat Variant"/>
    <property type="match status" value="2"/>
</dbReference>
<dbReference type="OrthoDB" id="26399at2759"/>
<evidence type="ECO:0000313" key="4">
    <source>
        <dbReference type="EMBL" id="KAF6021808.1"/>
    </source>
</evidence>
<proteinExistence type="inferred from homology"/>
<feature type="domain" description="Exportin-T C-terminal" evidence="3">
    <location>
        <begin position="2"/>
        <end position="218"/>
    </location>
</feature>
<name>A0A7J7J8W0_BUGNE</name>
<dbReference type="GO" id="GO:0071528">
    <property type="term" value="P:tRNA re-export from nucleus"/>
    <property type="evidence" value="ECO:0007669"/>
    <property type="project" value="UniProtKB-UniRule"/>
</dbReference>
<evidence type="ECO:0000313" key="5">
    <source>
        <dbReference type="Proteomes" id="UP000593567"/>
    </source>
</evidence>
<feature type="domain" description="Exportin-T C-terminal" evidence="3">
    <location>
        <begin position="266"/>
        <end position="682"/>
    </location>
</feature>
<dbReference type="GO" id="GO:0005737">
    <property type="term" value="C:cytoplasm"/>
    <property type="evidence" value="ECO:0007669"/>
    <property type="project" value="UniProtKB-SubCell"/>
</dbReference>
<organism evidence="4 5">
    <name type="scientific">Bugula neritina</name>
    <name type="common">Brown bryozoan</name>
    <name type="synonym">Sertularia neritina</name>
    <dbReference type="NCBI Taxonomy" id="10212"/>
    <lineage>
        <taxon>Eukaryota</taxon>
        <taxon>Metazoa</taxon>
        <taxon>Spiralia</taxon>
        <taxon>Lophotrochozoa</taxon>
        <taxon>Bryozoa</taxon>
        <taxon>Gymnolaemata</taxon>
        <taxon>Cheilostomatida</taxon>
        <taxon>Flustrina</taxon>
        <taxon>Buguloidea</taxon>
        <taxon>Bugulidae</taxon>
        <taxon>Bugula</taxon>
    </lineage>
</organism>
<dbReference type="Pfam" id="PF19282">
    <property type="entry name" value="Exportin-T"/>
    <property type="match status" value="2"/>
</dbReference>
<dbReference type="GO" id="GO:0016363">
    <property type="term" value="C:nuclear matrix"/>
    <property type="evidence" value="ECO:0007669"/>
    <property type="project" value="TreeGrafter"/>
</dbReference>
<dbReference type="GO" id="GO:0005643">
    <property type="term" value="C:nuclear pore"/>
    <property type="evidence" value="ECO:0007669"/>
    <property type="project" value="TreeGrafter"/>
</dbReference>
<dbReference type="InterPro" id="IPR040017">
    <property type="entry name" value="XPOT"/>
</dbReference>
<keyword evidence="1" id="KW-0539">Nucleus</keyword>
<comment type="function">
    <text evidence="1">tRNA nucleus export receptor which facilitates tRNA translocation across the nuclear pore complex.</text>
</comment>
<evidence type="ECO:0000256" key="1">
    <source>
        <dbReference type="RuleBase" id="RU366037"/>
    </source>
</evidence>
<comment type="similarity">
    <text evidence="1">Belongs to the exportin family.</text>
</comment>
<keyword evidence="1" id="KW-0813">Transport</keyword>
<keyword evidence="5" id="KW-1185">Reference proteome</keyword>
<accession>A0A7J7J8W0</accession>
<keyword evidence="2" id="KW-0472">Membrane</keyword>
<comment type="caution">
    <text evidence="4">The sequence shown here is derived from an EMBL/GenBank/DDBJ whole genome shotgun (WGS) entry which is preliminary data.</text>
</comment>
<dbReference type="PANTHER" id="PTHR15952">
    <property type="entry name" value="EXPORTIN-T/LOS1"/>
    <property type="match status" value="1"/>
</dbReference>
<dbReference type="GO" id="GO:0031267">
    <property type="term" value="F:small GTPase binding"/>
    <property type="evidence" value="ECO:0007669"/>
    <property type="project" value="InterPro"/>
</dbReference>
<dbReference type="EMBL" id="VXIV02002959">
    <property type="protein sequence ID" value="KAF6021808.1"/>
    <property type="molecule type" value="Genomic_DNA"/>
</dbReference>
<keyword evidence="1" id="KW-0694">RNA-binding</keyword>
<sequence>MCRFLGDEDDDVSSTVCPFAMSYIGILKRLKPLSDKQKENVQNIMMIVLKKFEFDEDYDFDEEGEDEAMFQDYRKTLKMLFCSIAKMDPTLMLIIVRQMLSSFALLLVYMLGEALPAQQNQHFRDDTKESQEKAEALKEMLKMIIMSEVSHHTHQAVTLQFFETVVRYEKFYHHQPECIPAVLSAFLDERGLRNPRSRVRSRVSYLFTRFIKAVRLYVYMLVYVCLYVYMLVFVCSYDYMLVYVCLYVYMLVYVCSYDYMCIFVCRGNLHQYTENILKQMEGLLTLNTPHSNTIVNGIQPNAAGDTQSWLTNEEQMFLYEVASQLIVNSNLSAQRKSSLMMALLTPVIQDFQTVFNKLCQETDEAVQQSYADCLNCAMSFASRASKGFSNQATMKTCACIPVFTSCLDMFIQALNSPFQRATLQQGVRQFFHRMIVCLEEDILPFVPVMVRLMLETPDAKELYDFIPMLNQLVTKFKVTLAPFLQEAFTPLVTTIYTVLNSPIDSLDTVTMSDRKLLRRGYFTFIANLITSNLTQVIKNQDGATVEQVLTTVIQGCSDLPDPSSQKVCFNILKNLVEQWTNSEDGIMGFDEFTRKNIVPACILAPTKESFDWRDAQTVLLLGDIAGCLHTIYTKQTEVLVQWLVNQYFPSLQLDPSISQSFCTSLTADQKKLKDYLKSFYSNLRDGR</sequence>